<dbReference type="EMBL" id="FOAF01000016">
    <property type="protein sequence ID" value="SEM56049.1"/>
    <property type="molecule type" value="Genomic_DNA"/>
</dbReference>
<name>A0A1H7ZEV2_OLID1</name>
<evidence type="ECO:0000313" key="3">
    <source>
        <dbReference type="Proteomes" id="UP000199421"/>
    </source>
</evidence>
<dbReference type="Proteomes" id="UP000199421">
    <property type="component" value="Unassembled WGS sequence"/>
</dbReference>
<evidence type="ECO:0000313" key="2">
    <source>
        <dbReference type="EMBL" id="SEM56049.1"/>
    </source>
</evidence>
<keyword evidence="1" id="KW-0472">Membrane</keyword>
<sequence>MVVEKIFIMLKSCFNISCCVLSYANIFHISSISAHSQPFKEGLLGIHKNTGSNYADKWLKVSSNCTFYHNSSLAVDGRPINLRFYFCIGKVICLSLIGPMVITLWASFGLRPYSFHCNYLWVS</sequence>
<keyword evidence="3" id="KW-1185">Reference proteome</keyword>
<evidence type="ECO:0000256" key="1">
    <source>
        <dbReference type="SAM" id="Phobius"/>
    </source>
</evidence>
<keyword evidence="1" id="KW-0812">Transmembrane</keyword>
<gene>
    <name evidence="2" type="ORF">SAMN05661044_05492</name>
</gene>
<protein>
    <submittedName>
        <fullName evidence="2">Uncharacterized protein</fullName>
    </submittedName>
</protein>
<accession>A0A1H7ZEV2</accession>
<organism evidence="2 3">
    <name type="scientific">Olivibacter domesticus</name>
    <name type="common">Pseudosphingobacterium domesticum</name>
    <dbReference type="NCBI Taxonomy" id="407022"/>
    <lineage>
        <taxon>Bacteria</taxon>
        <taxon>Pseudomonadati</taxon>
        <taxon>Bacteroidota</taxon>
        <taxon>Sphingobacteriia</taxon>
        <taxon>Sphingobacteriales</taxon>
        <taxon>Sphingobacteriaceae</taxon>
        <taxon>Olivibacter</taxon>
    </lineage>
</organism>
<proteinExistence type="predicted"/>
<keyword evidence="1" id="KW-1133">Transmembrane helix</keyword>
<reference evidence="3" key="1">
    <citation type="submission" date="2016-10" db="EMBL/GenBank/DDBJ databases">
        <authorList>
            <person name="Varghese N."/>
            <person name="Submissions S."/>
        </authorList>
    </citation>
    <scope>NUCLEOTIDE SEQUENCE [LARGE SCALE GENOMIC DNA]</scope>
    <source>
        <strain evidence="3">DSM 18733</strain>
    </source>
</reference>
<dbReference type="STRING" id="407022.SAMN05661044_05492"/>
<dbReference type="AlphaFoldDB" id="A0A1H7ZEV2"/>
<feature type="transmembrane region" description="Helical" evidence="1">
    <location>
        <begin position="84"/>
        <end position="106"/>
    </location>
</feature>